<dbReference type="SUPFAM" id="SSF102712">
    <property type="entry name" value="JAB1/MPN domain"/>
    <property type="match status" value="1"/>
</dbReference>
<evidence type="ECO:0000313" key="2">
    <source>
        <dbReference type="Proteomes" id="UP000606396"/>
    </source>
</evidence>
<reference evidence="1 2" key="1">
    <citation type="journal article" date="2020" name="ISME J.">
        <title>Comparative genomics reveals insights into cyanobacterial evolution and habitat adaptation.</title>
        <authorList>
            <person name="Chen M.Y."/>
            <person name="Teng W.K."/>
            <person name="Zhao L."/>
            <person name="Hu C.X."/>
            <person name="Zhou Y.K."/>
            <person name="Han B.P."/>
            <person name="Song L.R."/>
            <person name="Shu W.S."/>
        </authorList>
    </citation>
    <scope>NUCLEOTIDE SEQUENCE [LARGE SCALE GENOMIC DNA]</scope>
    <source>
        <strain evidence="1 2">FACHB-252</strain>
    </source>
</reference>
<dbReference type="InterPro" id="IPR035985">
    <property type="entry name" value="Ubiquitin-activating_enz"/>
</dbReference>
<dbReference type="RefSeq" id="WP_190952429.1">
    <property type="nucleotide sequence ID" value="NZ_JACJTC010000033.1"/>
</dbReference>
<organism evidence="1 2">
    <name type="scientific">Nostoc punctiforme FACHB-252</name>
    <dbReference type="NCBI Taxonomy" id="1357509"/>
    <lineage>
        <taxon>Bacteria</taxon>
        <taxon>Bacillati</taxon>
        <taxon>Cyanobacteriota</taxon>
        <taxon>Cyanophyceae</taxon>
        <taxon>Nostocales</taxon>
        <taxon>Nostocaceae</taxon>
        <taxon>Nostoc</taxon>
    </lineage>
</organism>
<protein>
    <submittedName>
        <fullName evidence="1">Mov34/MPN/PAD-1 family protein</fullName>
    </submittedName>
</protein>
<comment type="caution">
    <text evidence="1">The sequence shown here is derived from an EMBL/GenBank/DDBJ whole genome shotgun (WGS) entry which is preliminary data.</text>
</comment>
<dbReference type="Proteomes" id="UP000606396">
    <property type="component" value="Unassembled WGS sequence"/>
</dbReference>
<dbReference type="EMBL" id="JACJTC010000033">
    <property type="protein sequence ID" value="MBD2615887.1"/>
    <property type="molecule type" value="Genomic_DNA"/>
</dbReference>
<dbReference type="Gene3D" id="3.40.140.10">
    <property type="entry name" value="Cytidine Deaminase, domain 2"/>
    <property type="match status" value="1"/>
</dbReference>
<name>A0ABR8HJY7_NOSPU</name>
<dbReference type="Pfam" id="PF14457">
    <property type="entry name" value="Prok-E2_A"/>
    <property type="match status" value="1"/>
</dbReference>
<dbReference type="SUPFAM" id="SSF69572">
    <property type="entry name" value="Activating enzymes of the ubiquitin-like proteins"/>
    <property type="match status" value="1"/>
</dbReference>
<sequence length="772" mass="84296">MSGTEGKQFSFPDGIKAKIQRGIGSIADHPSVNEIIRVHLNAENNSVDAVVAVQLGLPNKWMAAGASPNGVFAVEAVTFSFPQSFPIHAPTVKLRADFDKSLAHVQPGSSEEGVLPCIYDGDINELLHEQGLWAIVDQVVFWLEKAAMNQLIDPNQGWEPVRRDSLEDIIIADSDYLRSLVYGKNGYVFLEFGYLKINKFKSPNSLSKKHFIYGQVGTCPLKLKELDELFYEMMSTKSSRGRSLAVIVTPDNLPNGELQIADRYSPENVTNVGSLRERAKECGCYKNFERALSLLKQRLSLLNSQGATFPIAVVLCVRRPFHLIGELSDIELLPYLVEVGAPKLLVEGDKTPVWSAGHKYAITPKLLQAFSGEQPLPENLDVVLVGCGSLGSKIAIHMTRSGAAPSIVIDKKYLSPHNAARHALLPEARDKDIAWVGSKAKALELAIKGLGQASKGFDVDVTQAVHNSKLLKELFPRETWAVINATASLSVREALAVIEPKKLRSRVIETLLYAKGRVGLMTIEGAGRNPNSVDLIAQGYEVMRANEQLRDAVFAVEEPTRHYSVGQGCSSTTMIISDARISMLAASMAIGIAQMRAESLPDTSGRILVGTVTDDGMGLNWTHINVPPVRIVPINNNSSWTVRISECAHQKILKDYAGNPSVETGGILVGRISETQQAFIVTDVLPAPQDSQRSKYEFVLGTSAVREMLEQYSSSCNYALYCLGTWHSHLSDSEASERDLQTAMEVASSRSVPSVLLIRTPLSYCAVSASIS</sequence>
<keyword evidence="2" id="KW-1185">Reference proteome</keyword>
<dbReference type="Gene3D" id="3.40.50.720">
    <property type="entry name" value="NAD(P)-binding Rossmann-like Domain"/>
    <property type="match status" value="1"/>
</dbReference>
<gene>
    <name evidence="1" type="ORF">H6G94_32345</name>
</gene>
<dbReference type="InterPro" id="IPR032865">
    <property type="entry name" value="Prok-E2_A"/>
</dbReference>
<evidence type="ECO:0000313" key="1">
    <source>
        <dbReference type="EMBL" id="MBD2615887.1"/>
    </source>
</evidence>
<accession>A0ABR8HJY7</accession>
<proteinExistence type="predicted"/>